<dbReference type="InterPro" id="IPR036388">
    <property type="entry name" value="WH-like_DNA-bd_sf"/>
</dbReference>
<feature type="transmembrane region" description="Helical" evidence="17">
    <location>
        <begin position="30"/>
        <end position="49"/>
    </location>
</feature>
<dbReference type="PANTHER" id="PTHR22683:SF41">
    <property type="entry name" value="DNA TRANSLOCASE FTSK"/>
    <property type="match status" value="1"/>
</dbReference>
<evidence type="ECO:0000256" key="14">
    <source>
        <dbReference type="PROSITE-ProRule" id="PRU00289"/>
    </source>
</evidence>
<comment type="subcellular location">
    <subcellularLocation>
        <location evidence="1">Cell membrane</location>
        <topology evidence="1">Multi-pass membrane protein</topology>
    </subcellularLocation>
</comment>
<keyword evidence="3" id="KW-1003">Cell membrane</keyword>
<dbReference type="Pfam" id="PF13491">
    <property type="entry name" value="FtsK_4TM"/>
    <property type="match status" value="1"/>
</dbReference>
<evidence type="ECO:0000256" key="1">
    <source>
        <dbReference type="ARBA" id="ARBA00004651"/>
    </source>
</evidence>
<evidence type="ECO:0000256" key="15">
    <source>
        <dbReference type="SAM" id="Coils"/>
    </source>
</evidence>
<dbReference type="InterPro" id="IPR018541">
    <property type="entry name" value="Ftsk_gamma"/>
</dbReference>
<dbReference type="GO" id="GO:0007059">
    <property type="term" value="P:chromosome segregation"/>
    <property type="evidence" value="ECO:0007669"/>
    <property type="project" value="UniProtKB-KW"/>
</dbReference>
<evidence type="ECO:0000256" key="7">
    <source>
        <dbReference type="ARBA" id="ARBA00022829"/>
    </source>
</evidence>
<evidence type="ECO:0000256" key="8">
    <source>
        <dbReference type="ARBA" id="ARBA00022840"/>
    </source>
</evidence>
<dbReference type="SUPFAM" id="SSF52540">
    <property type="entry name" value="P-loop containing nucleoside triphosphate hydrolases"/>
    <property type="match status" value="1"/>
</dbReference>
<dbReference type="Pfam" id="PF01580">
    <property type="entry name" value="FtsK_SpoIIIE"/>
    <property type="match status" value="1"/>
</dbReference>
<protein>
    <submittedName>
        <fullName evidence="19">DNA translocase FtsK 4TM domain-containing protein</fullName>
    </submittedName>
</protein>
<dbReference type="InterPro" id="IPR003593">
    <property type="entry name" value="AAA+_ATPase"/>
</dbReference>
<feature type="transmembrane region" description="Helical" evidence="17">
    <location>
        <begin position="116"/>
        <end position="136"/>
    </location>
</feature>
<comment type="subunit">
    <text evidence="13">Homohexamer. Forms a ring that surrounds DNA.</text>
</comment>
<dbReference type="Pfam" id="PF09397">
    <property type="entry name" value="FtsK_gamma"/>
    <property type="match status" value="1"/>
</dbReference>
<dbReference type="GO" id="GO:0005524">
    <property type="term" value="F:ATP binding"/>
    <property type="evidence" value="ECO:0007669"/>
    <property type="project" value="UniProtKB-UniRule"/>
</dbReference>
<evidence type="ECO:0000256" key="13">
    <source>
        <dbReference type="ARBA" id="ARBA00025923"/>
    </source>
</evidence>
<dbReference type="InterPro" id="IPR027417">
    <property type="entry name" value="P-loop_NTPase"/>
</dbReference>
<evidence type="ECO:0000313" key="19">
    <source>
        <dbReference type="EMBL" id="MBC8176362.1"/>
    </source>
</evidence>
<sequence length="742" mass="82435">MKKKKKKELGRKSTARNKQGKPTHPLRKEIVGLLFLLIAIILAGSLFSYHPNDRVFWNVTGSVGKAHNLFGTVGAHLASALFDLLGFSAFWLAAMLLAISFIAFRGKPLSSPIVSIFSAIAILISFSAILSLQFAGEVVYRGGKITAGGLLGLHLAGLAKNVLNNFGAYVLLVSVFIISLMVVTHLSLGRVFSKLGFWILGLFKRFRDLIIKIKERRKRTRKTMVAHHKIKSRPKVTIVKPESEAKKAPQQETFPFMNVAGELKLPSLDLLSDPPERKNIKIQRESLEMNARRLERKLSDFGVEGEVVEILPGPVITMYEYKPAPGVKISKVANLSDDLALTLRAQSIRIVAPIPGKAAIGIEIPNNQREVVYLKEILSSPAYKNSKHKLPIALGKDITGAAVVTDLTKMPHLLVAGATGTGKSVSINTMIESLLFKVSTEMVRLLMVDPKRIELSMYHDIPHLLHPVVTQAKDATKALRWAVEEMERRYMLLSDRGVRNIETYNRKIVKEKGTRTAREDTSKGIDKTLPYIIVIIDELADLMMISSKEVEESITRLAQMARAAGIHLIIATQRPSVNVLTGIIKANFPTRLSFQVSSKVDSRTILDTNGAEHLLGDGDMLFMPPGVSRIMRIHGAYVSEEEVKAVTDFLRKQRKPDYDTTIISHIAKNEESKEEDLELDEKYEDAIALVSRTGQASISMLQRKLRVGYNRAARMIEVMEIQGIVGPSDGVRPRDVYSSKVH</sequence>
<dbReference type="EMBL" id="JACNJD010000129">
    <property type="protein sequence ID" value="MBC8176362.1"/>
    <property type="molecule type" value="Genomic_DNA"/>
</dbReference>
<dbReference type="Gene3D" id="3.30.980.40">
    <property type="match status" value="1"/>
</dbReference>
<feature type="transmembrane region" description="Helical" evidence="17">
    <location>
        <begin position="166"/>
        <end position="189"/>
    </location>
</feature>
<keyword evidence="4" id="KW-0132">Cell division</keyword>
<dbReference type="GO" id="GO:0003677">
    <property type="term" value="F:DNA binding"/>
    <property type="evidence" value="ECO:0007669"/>
    <property type="project" value="UniProtKB-KW"/>
</dbReference>
<dbReference type="GO" id="GO:0051301">
    <property type="term" value="P:cell division"/>
    <property type="evidence" value="ECO:0007669"/>
    <property type="project" value="UniProtKB-KW"/>
</dbReference>
<dbReference type="InterPro" id="IPR025199">
    <property type="entry name" value="FtsK_4TM"/>
</dbReference>
<dbReference type="AlphaFoldDB" id="A0A8J6T3M3"/>
<evidence type="ECO:0000256" key="12">
    <source>
        <dbReference type="ARBA" id="ARBA00023306"/>
    </source>
</evidence>
<feature type="transmembrane region" description="Helical" evidence="17">
    <location>
        <begin position="84"/>
        <end position="104"/>
    </location>
</feature>
<keyword evidence="15" id="KW-0175">Coiled coil</keyword>
<feature type="region of interest" description="Disordered" evidence="16">
    <location>
        <begin position="1"/>
        <end position="23"/>
    </location>
</feature>
<evidence type="ECO:0000313" key="20">
    <source>
        <dbReference type="Proteomes" id="UP000650524"/>
    </source>
</evidence>
<keyword evidence="12" id="KW-0131">Cell cycle</keyword>
<keyword evidence="11 17" id="KW-0472">Membrane</keyword>
<organism evidence="19 20">
    <name type="scientific">Candidatus Desulfacyla euxinica</name>
    <dbReference type="NCBI Taxonomy" id="2841693"/>
    <lineage>
        <taxon>Bacteria</taxon>
        <taxon>Deltaproteobacteria</taxon>
        <taxon>Candidatus Desulfacyla</taxon>
    </lineage>
</organism>
<dbReference type="Gene3D" id="3.40.50.300">
    <property type="entry name" value="P-loop containing nucleotide triphosphate hydrolases"/>
    <property type="match status" value="1"/>
</dbReference>
<feature type="binding site" evidence="14">
    <location>
        <begin position="417"/>
        <end position="424"/>
    </location>
    <ligand>
        <name>ATP</name>
        <dbReference type="ChEBI" id="CHEBI:30616"/>
    </ligand>
</feature>
<evidence type="ECO:0000256" key="17">
    <source>
        <dbReference type="SAM" id="Phobius"/>
    </source>
</evidence>
<feature type="coiled-coil region" evidence="15">
    <location>
        <begin position="277"/>
        <end position="304"/>
    </location>
</feature>
<evidence type="ECO:0000259" key="18">
    <source>
        <dbReference type="PROSITE" id="PS50901"/>
    </source>
</evidence>
<keyword evidence="10" id="KW-0238">DNA-binding</keyword>
<proteinExistence type="inferred from homology"/>
<feature type="transmembrane region" description="Helical" evidence="17">
    <location>
        <begin position="142"/>
        <end position="159"/>
    </location>
</feature>
<keyword evidence="8 14" id="KW-0067">ATP-binding</keyword>
<dbReference type="InterPro" id="IPR036390">
    <property type="entry name" value="WH_DNA-bd_sf"/>
</dbReference>
<accession>A0A8J6T3M3</accession>
<keyword evidence="9 17" id="KW-1133">Transmembrane helix</keyword>
<evidence type="ECO:0000256" key="3">
    <source>
        <dbReference type="ARBA" id="ARBA00022475"/>
    </source>
</evidence>
<feature type="domain" description="FtsK" evidence="18">
    <location>
        <begin position="400"/>
        <end position="603"/>
    </location>
</feature>
<keyword evidence="6 14" id="KW-0547">Nucleotide-binding</keyword>
<comment type="similarity">
    <text evidence="2">Belongs to the FtsK/SpoIIIE/SftA family.</text>
</comment>
<dbReference type="SMART" id="SM00382">
    <property type="entry name" value="AAA"/>
    <property type="match status" value="1"/>
</dbReference>
<gene>
    <name evidence="19" type="ORF">H8E19_03080</name>
</gene>
<dbReference type="Proteomes" id="UP000650524">
    <property type="component" value="Unassembled WGS sequence"/>
</dbReference>
<dbReference type="InterPro" id="IPR041027">
    <property type="entry name" value="FtsK_alpha"/>
</dbReference>
<dbReference type="InterPro" id="IPR050206">
    <property type="entry name" value="FtsK/SpoIIIE/SftA"/>
</dbReference>
<comment type="caution">
    <text evidence="19">The sequence shown here is derived from an EMBL/GenBank/DDBJ whole genome shotgun (WGS) entry which is preliminary data.</text>
</comment>
<keyword evidence="7" id="KW-0159">Chromosome partition</keyword>
<name>A0A8J6T3M3_9DELT</name>
<evidence type="ECO:0000256" key="5">
    <source>
        <dbReference type="ARBA" id="ARBA00022692"/>
    </source>
</evidence>
<dbReference type="GO" id="GO:0005886">
    <property type="term" value="C:plasma membrane"/>
    <property type="evidence" value="ECO:0007669"/>
    <property type="project" value="UniProtKB-SubCell"/>
</dbReference>
<evidence type="ECO:0000256" key="9">
    <source>
        <dbReference type="ARBA" id="ARBA00022989"/>
    </source>
</evidence>
<evidence type="ECO:0000256" key="10">
    <source>
        <dbReference type="ARBA" id="ARBA00023125"/>
    </source>
</evidence>
<dbReference type="PROSITE" id="PS50901">
    <property type="entry name" value="FTSK"/>
    <property type="match status" value="1"/>
</dbReference>
<dbReference type="SMART" id="SM00843">
    <property type="entry name" value="Ftsk_gamma"/>
    <property type="match status" value="1"/>
</dbReference>
<dbReference type="SUPFAM" id="SSF46785">
    <property type="entry name" value="Winged helix' DNA-binding domain"/>
    <property type="match status" value="1"/>
</dbReference>
<evidence type="ECO:0000256" key="11">
    <source>
        <dbReference type="ARBA" id="ARBA00023136"/>
    </source>
</evidence>
<evidence type="ECO:0000256" key="2">
    <source>
        <dbReference type="ARBA" id="ARBA00006474"/>
    </source>
</evidence>
<dbReference type="CDD" id="cd01127">
    <property type="entry name" value="TrwB_TraG_TraD_VirD4"/>
    <property type="match status" value="1"/>
</dbReference>
<dbReference type="Pfam" id="PF17854">
    <property type="entry name" value="FtsK_alpha"/>
    <property type="match status" value="1"/>
</dbReference>
<evidence type="ECO:0000256" key="4">
    <source>
        <dbReference type="ARBA" id="ARBA00022618"/>
    </source>
</evidence>
<reference evidence="19 20" key="1">
    <citation type="submission" date="2020-08" db="EMBL/GenBank/DDBJ databases">
        <title>Bridging the membrane lipid divide: bacteria of the FCB group superphylum have the potential to synthesize archaeal ether lipids.</title>
        <authorList>
            <person name="Villanueva L."/>
            <person name="Von Meijenfeldt F.A.B."/>
            <person name="Westbye A.B."/>
            <person name="Yadav S."/>
            <person name="Hopmans E.C."/>
            <person name="Dutilh B.E."/>
            <person name="Sinninghe Damste J.S."/>
        </authorList>
    </citation>
    <scope>NUCLEOTIDE SEQUENCE [LARGE SCALE GENOMIC DNA]</scope>
    <source>
        <strain evidence="19">NIOZ-UU27</strain>
    </source>
</reference>
<evidence type="ECO:0000256" key="16">
    <source>
        <dbReference type="SAM" id="MobiDB-lite"/>
    </source>
</evidence>
<keyword evidence="5 17" id="KW-0812">Transmembrane</keyword>
<dbReference type="InterPro" id="IPR002543">
    <property type="entry name" value="FtsK_dom"/>
</dbReference>
<dbReference type="PANTHER" id="PTHR22683">
    <property type="entry name" value="SPORULATION PROTEIN RELATED"/>
    <property type="match status" value="1"/>
</dbReference>
<dbReference type="Gene3D" id="1.10.10.10">
    <property type="entry name" value="Winged helix-like DNA-binding domain superfamily/Winged helix DNA-binding domain"/>
    <property type="match status" value="1"/>
</dbReference>
<evidence type="ECO:0000256" key="6">
    <source>
        <dbReference type="ARBA" id="ARBA00022741"/>
    </source>
</evidence>